<dbReference type="InterPro" id="IPR002110">
    <property type="entry name" value="Ankyrin_rpt"/>
</dbReference>
<reference evidence="4 5" key="1">
    <citation type="submission" date="2019-07" db="EMBL/GenBank/DDBJ databases">
        <title>Draft genome assembly of a fouling barnacle, Amphibalanus amphitrite (Darwin, 1854): The first reference genome for Thecostraca.</title>
        <authorList>
            <person name="Kim W."/>
        </authorList>
    </citation>
    <scope>NUCLEOTIDE SEQUENCE [LARGE SCALE GENOMIC DNA]</scope>
    <source>
        <strain evidence="4">SNU_AA5</strain>
        <tissue evidence="4">Soma without cirri and trophi</tissue>
    </source>
</reference>
<feature type="repeat" description="ANK" evidence="3">
    <location>
        <begin position="36"/>
        <end position="68"/>
    </location>
</feature>
<feature type="repeat" description="ANK" evidence="3">
    <location>
        <begin position="69"/>
        <end position="101"/>
    </location>
</feature>
<evidence type="ECO:0000256" key="2">
    <source>
        <dbReference type="ARBA" id="ARBA00023043"/>
    </source>
</evidence>
<dbReference type="EMBL" id="VIIS01000597">
    <property type="protein sequence ID" value="KAF0307196.1"/>
    <property type="molecule type" value="Genomic_DNA"/>
</dbReference>
<dbReference type="OrthoDB" id="6339901at2759"/>
<dbReference type="Pfam" id="PF12796">
    <property type="entry name" value="Ank_2"/>
    <property type="match status" value="1"/>
</dbReference>
<dbReference type="PROSITE" id="PS50297">
    <property type="entry name" value="ANK_REP_REGION"/>
    <property type="match status" value="2"/>
</dbReference>
<evidence type="ECO:0000313" key="5">
    <source>
        <dbReference type="Proteomes" id="UP000440578"/>
    </source>
</evidence>
<keyword evidence="5" id="KW-1185">Reference proteome</keyword>
<protein>
    <submittedName>
        <fullName evidence="4">Ankyrin repeat domain-containing protein 39</fullName>
    </submittedName>
</protein>
<dbReference type="SMART" id="SM00248">
    <property type="entry name" value="ANK"/>
    <property type="match status" value="3"/>
</dbReference>
<dbReference type="InterPro" id="IPR036770">
    <property type="entry name" value="Ankyrin_rpt-contain_sf"/>
</dbReference>
<evidence type="ECO:0000256" key="3">
    <source>
        <dbReference type="PROSITE-ProRule" id="PRU00023"/>
    </source>
</evidence>
<dbReference type="PROSITE" id="PS50088">
    <property type="entry name" value="ANK_REPEAT"/>
    <property type="match status" value="2"/>
</dbReference>
<name>A0A6A4WIC1_AMPAM</name>
<proteinExistence type="predicted"/>
<organism evidence="4 5">
    <name type="scientific">Amphibalanus amphitrite</name>
    <name type="common">Striped barnacle</name>
    <name type="synonym">Balanus amphitrite</name>
    <dbReference type="NCBI Taxonomy" id="1232801"/>
    <lineage>
        <taxon>Eukaryota</taxon>
        <taxon>Metazoa</taxon>
        <taxon>Ecdysozoa</taxon>
        <taxon>Arthropoda</taxon>
        <taxon>Crustacea</taxon>
        <taxon>Multicrustacea</taxon>
        <taxon>Cirripedia</taxon>
        <taxon>Thoracica</taxon>
        <taxon>Thoracicalcarea</taxon>
        <taxon>Balanomorpha</taxon>
        <taxon>Balanoidea</taxon>
        <taxon>Balanidae</taxon>
        <taxon>Amphibalaninae</taxon>
        <taxon>Amphibalanus</taxon>
    </lineage>
</organism>
<dbReference type="AlphaFoldDB" id="A0A6A4WIC1"/>
<dbReference type="Proteomes" id="UP000440578">
    <property type="component" value="Unassembled WGS sequence"/>
</dbReference>
<evidence type="ECO:0000313" key="4">
    <source>
        <dbReference type="EMBL" id="KAF0307196.1"/>
    </source>
</evidence>
<dbReference type="PANTHER" id="PTHR24171:SF9">
    <property type="entry name" value="ANKYRIN REPEAT DOMAIN-CONTAINING PROTEIN 39"/>
    <property type="match status" value="1"/>
</dbReference>
<keyword evidence="2 3" id="KW-0040">ANK repeat</keyword>
<dbReference type="Gene3D" id="1.25.40.20">
    <property type="entry name" value="Ankyrin repeat-containing domain"/>
    <property type="match status" value="2"/>
</dbReference>
<evidence type="ECO:0000256" key="1">
    <source>
        <dbReference type="ARBA" id="ARBA00022737"/>
    </source>
</evidence>
<dbReference type="PANTHER" id="PTHR24171">
    <property type="entry name" value="ANKYRIN REPEAT DOMAIN-CONTAINING PROTEIN 39-RELATED"/>
    <property type="match status" value="1"/>
</dbReference>
<dbReference type="Pfam" id="PF00023">
    <property type="entry name" value="Ank"/>
    <property type="match status" value="1"/>
</dbReference>
<comment type="caution">
    <text evidence="4">The sequence shown here is derived from an EMBL/GenBank/DDBJ whole genome shotgun (WGS) entry which is preliminary data.</text>
</comment>
<keyword evidence="1" id="KW-0677">Repeat</keyword>
<sequence length="169" mass="17754">MVCKFEPPTFEALEGDTARLERLLRSGVPADRPDRSGYTALHYAARAGQLAAVELLLAAGAAPDTPTGGGATALQRAAGAGRLSVIRRLTAAGASLTARDQRGQTALHRAAEAQRTDACRLLLQMEPALAAVRDERGRRPADLVTGDGELRQMLMVEPEMSPNGSAEPG</sequence>
<gene>
    <name evidence="4" type="primary">ANKRD39_0</name>
    <name evidence="4" type="ORF">FJT64_021442</name>
</gene>
<accession>A0A6A4WIC1</accession>
<dbReference type="SUPFAM" id="SSF48403">
    <property type="entry name" value="Ankyrin repeat"/>
    <property type="match status" value="1"/>
</dbReference>